<name>A0A396JNW4_MEDTR</name>
<proteinExistence type="predicted"/>
<protein>
    <submittedName>
        <fullName evidence="1">Uncharacterized protein</fullName>
    </submittedName>
</protein>
<evidence type="ECO:0000313" key="2">
    <source>
        <dbReference type="Proteomes" id="UP000265566"/>
    </source>
</evidence>
<dbReference type="PANTHER" id="PTHR46035:SF1">
    <property type="entry name" value="TETRATRICOPEPTIDE REPEAT PROTEIN 4"/>
    <property type="match status" value="1"/>
</dbReference>
<sequence length="136" mass="15461">MVIFFGDIVRFGIFCVKCWKTYTPKTISHLTPYSLFCQAGSGPRLSKQKLLHYLLEGTPAASSGEVIGDEVKDAVEDFKQNKSSPKWIKVNERRTLHDVLKEPNFIIPEIPVFYVVSKQSSFYSKFKDGKWAPPSV</sequence>
<organism evidence="1 2">
    <name type="scientific">Medicago truncatula</name>
    <name type="common">Barrel medic</name>
    <name type="synonym">Medicago tribuloides</name>
    <dbReference type="NCBI Taxonomy" id="3880"/>
    <lineage>
        <taxon>Eukaryota</taxon>
        <taxon>Viridiplantae</taxon>
        <taxon>Streptophyta</taxon>
        <taxon>Embryophyta</taxon>
        <taxon>Tracheophyta</taxon>
        <taxon>Spermatophyta</taxon>
        <taxon>Magnoliopsida</taxon>
        <taxon>eudicotyledons</taxon>
        <taxon>Gunneridae</taxon>
        <taxon>Pentapetalae</taxon>
        <taxon>rosids</taxon>
        <taxon>fabids</taxon>
        <taxon>Fabales</taxon>
        <taxon>Fabaceae</taxon>
        <taxon>Papilionoideae</taxon>
        <taxon>50 kb inversion clade</taxon>
        <taxon>NPAAA clade</taxon>
        <taxon>Hologalegina</taxon>
        <taxon>IRL clade</taxon>
        <taxon>Trifolieae</taxon>
        <taxon>Medicago</taxon>
    </lineage>
</organism>
<dbReference type="EMBL" id="PSQE01000001">
    <property type="protein sequence ID" value="RHN79969.1"/>
    <property type="molecule type" value="Genomic_DNA"/>
</dbReference>
<gene>
    <name evidence="1" type="ORF">MtrunA17_Chr1g0183151</name>
</gene>
<comment type="caution">
    <text evidence="1">The sequence shown here is derived from an EMBL/GenBank/DDBJ whole genome shotgun (WGS) entry which is preliminary data.</text>
</comment>
<reference evidence="2" key="1">
    <citation type="journal article" date="2018" name="Nat. Plants">
        <title>Whole-genome landscape of Medicago truncatula symbiotic genes.</title>
        <authorList>
            <person name="Pecrix Y."/>
            <person name="Staton S.E."/>
            <person name="Sallet E."/>
            <person name="Lelandais-Briere C."/>
            <person name="Moreau S."/>
            <person name="Carrere S."/>
            <person name="Blein T."/>
            <person name="Jardinaud M.F."/>
            <person name="Latrasse D."/>
            <person name="Zouine M."/>
            <person name="Zahm M."/>
            <person name="Kreplak J."/>
            <person name="Mayjonade B."/>
            <person name="Satge C."/>
            <person name="Perez M."/>
            <person name="Cauet S."/>
            <person name="Marande W."/>
            <person name="Chantry-Darmon C."/>
            <person name="Lopez-Roques C."/>
            <person name="Bouchez O."/>
            <person name="Berard A."/>
            <person name="Debelle F."/>
            <person name="Munos S."/>
            <person name="Bendahmane A."/>
            <person name="Berges H."/>
            <person name="Niebel A."/>
            <person name="Buitink J."/>
            <person name="Frugier F."/>
            <person name="Benhamed M."/>
            <person name="Crespi M."/>
            <person name="Gouzy J."/>
            <person name="Gamas P."/>
        </authorList>
    </citation>
    <scope>NUCLEOTIDE SEQUENCE [LARGE SCALE GENOMIC DNA]</scope>
    <source>
        <strain evidence="2">cv. Jemalong A17</strain>
    </source>
</reference>
<dbReference type="Gramene" id="rna3833">
    <property type="protein sequence ID" value="RHN79969.1"/>
    <property type="gene ID" value="gene3833"/>
</dbReference>
<evidence type="ECO:0000313" key="1">
    <source>
        <dbReference type="EMBL" id="RHN79969.1"/>
    </source>
</evidence>
<dbReference type="AlphaFoldDB" id="A0A396JNW4"/>
<dbReference type="PANTHER" id="PTHR46035">
    <property type="entry name" value="TETRATRICOPEPTIDE REPEAT PROTEIN 4"/>
    <property type="match status" value="1"/>
</dbReference>
<dbReference type="Proteomes" id="UP000265566">
    <property type="component" value="Chromosome 1"/>
</dbReference>
<accession>A0A396JNW4</accession>